<protein>
    <recommendedName>
        <fullName evidence="2">AsmA-like C-terminal domain-containing protein</fullName>
    </recommendedName>
</protein>
<name>A0A382WDP5_9ZZZZ</name>
<accession>A0A382WDP5</accession>
<evidence type="ECO:0008006" key="2">
    <source>
        <dbReference type="Google" id="ProtNLM"/>
    </source>
</evidence>
<organism evidence="1">
    <name type="scientific">marine metagenome</name>
    <dbReference type="NCBI Taxonomy" id="408172"/>
    <lineage>
        <taxon>unclassified sequences</taxon>
        <taxon>metagenomes</taxon>
        <taxon>ecological metagenomes</taxon>
    </lineage>
</organism>
<reference evidence="1" key="1">
    <citation type="submission" date="2018-05" db="EMBL/GenBank/DDBJ databases">
        <authorList>
            <person name="Lanie J.A."/>
            <person name="Ng W.-L."/>
            <person name="Kazmierczak K.M."/>
            <person name="Andrzejewski T.M."/>
            <person name="Davidsen T.M."/>
            <person name="Wayne K.J."/>
            <person name="Tettelin H."/>
            <person name="Glass J.I."/>
            <person name="Rusch D."/>
            <person name="Podicherti R."/>
            <person name="Tsui H.-C.T."/>
            <person name="Winkler M.E."/>
        </authorList>
    </citation>
    <scope>NUCLEOTIDE SEQUENCE</scope>
</reference>
<dbReference type="AlphaFoldDB" id="A0A382WDP5"/>
<sequence>MVIRGELDLSGMLSGMLFIDLSYNSSNGVFDGAITVDGVHVAVSERLCCVN</sequence>
<evidence type="ECO:0000313" key="1">
    <source>
        <dbReference type="EMBL" id="SVD56475.1"/>
    </source>
</evidence>
<gene>
    <name evidence="1" type="ORF">METZ01_LOCUS409329</name>
</gene>
<dbReference type="EMBL" id="UINC01158762">
    <property type="protein sequence ID" value="SVD56475.1"/>
    <property type="molecule type" value="Genomic_DNA"/>
</dbReference>
<proteinExistence type="predicted"/>